<organism evidence="3 4">
    <name type="scientific">Agromyces bracchium</name>
    <dbReference type="NCBI Taxonomy" id="88376"/>
    <lineage>
        <taxon>Bacteria</taxon>
        <taxon>Bacillati</taxon>
        <taxon>Actinomycetota</taxon>
        <taxon>Actinomycetes</taxon>
        <taxon>Micrococcales</taxon>
        <taxon>Microbacteriaceae</taxon>
        <taxon>Agromyces</taxon>
    </lineage>
</organism>
<dbReference type="GO" id="GO:0016020">
    <property type="term" value="C:membrane"/>
    <property type="evidence" value="ECO:0007669"/>
    <property type="project" value="InterPro"/>
</dbReference>
<keyword evidence="2" id="KW-0472">Membrane</keyword>
<dbReference type="InterPro" id="IPR003425">
    <property type="entry name" value="CCB3/YggT"/>
</dbReference>
<proteinExistence type="predicted"/>
<keyword evidence="4" id="KW-1185">Reference proteome</keyword>
<feature type="region of interest" description="Disordered" evidence="1">
    <location>
        <begin position="240"/>
        <end position="296"/>
    </location>
</feature>
<evidence type="ECO:0000256" key="2">
    <source>
        <dbReference type="SAM" id="Phobius"/>
    </source>
</evidence>
<feature type="compositionally biased region" description="Pro residues" evidence="1">
    <location>
        <begin position="272"/>
        <end position="296"/>
    </location>
</feature>
<dbReference type="Proteomes" id="UP000433071">
    <property type="component" value="Unassembled WGS sequence"/>
</dbReference>
<protein>
    <recommendedName>
        <fullName evidence="5">YggT family protein</fullName>
    </recommendedName>
</protein>
<evidence type="ECO:0000313" key="3">
    <source>
        <dbReference type="EMBL" id="MTH70203.1"/>
    </source>
</evidence>
<dbReference type="EMBL" id="WMLB01000042">
    <property type="protein sequence ID" value="MTH70203.1"/>
    <property type="molecule type" value="Genomic_DNA"/>
</dbReference>
<dbReference type="OrthoDB" id="5245026at2"/>
<evidence type="ECO:0000313" key="4">
    <source>
        <dbReference type="Proteomes" id="UP000433071"/>
    </source>
</evidence>
<accession>A0A6I3MIY9</accession>
<sequence length="296" mass="31275">MIDVSMMTTNWAAAMSASPSHRRRAVAAGGWDMIVSPSGVTYPSGVSNHIPPWGISDCVVDAWSGPTSLASGAPSTIGWAGRLATREGGRGSPMSRTDTAAETDWKPPWYLRLLKIATWILYVWVLIGVIALSLRVFLLLFAANPDAGFAAFVYRVSDAYLHPFRDIFPTRDLSDGGYLDVSALFAIIIYALIAGGIGAGVAAISRRIERSERQHREEMDRMARAHLAEQAQRAQLAEQAQRAQGVGTTPSGAQAIVGGYPHGQVPTGGAGYPPPGATPGSPPNGPATPPGSVPPY</sequence>
<feature type="transmembrane region" description="Helical" evidence="2">
    <location>
        <begin position="183"/>
        <end position="204"/>
    </location>
</feature>
<gene>
    <name evidence="3" type="ORF">GJ743_17695</name>
</gene>
<name>A0A6I3MIY9_9MICO</name>
<comment type="caution">
    <text evidence="3">The sequence shown here is derived from an EMBL/GenBank/DDBJ whole genome shotgun (WGS) entry which is preliminary data.</text>
</comment>
<evidence type="ECO:0000256" key="1">
    <source>
        <dbReference type="SAM" id="MobiDB-lite"/>
    </source>
</evidence>
<keyword evidence="2" id="KW-0812">Transmembrane</keyword>
<dbReference type="AlphaFoldDB" id="A0A6I3MIY9"/>
<evidence type="ECO:0008006" key="5">
    <source>
        <dbReference type="Google" id="ProtNLM"/>
    </source>
</evidence>
<dbReference type="Pfam" id="PF02325">
    <property type="entry name" value="CCB3_YggT"/>
    <property type="match status" value="1"/>
</dbReference>
<reference evidence="3 4" key="1">
    <citation type="submission" date="2019-11" db="EMBL/GenBank/DDBJ databases">
        <title>Agromyces kandeliae sp. nov., isolated from mangrove soil.</title>
        <authorList>
            <person name="Wang R."/>
        </authorList>
    </citation>
    <scope>NUCLEOTIDE SEQUENCE [LARGE SCALE GENOMIC DNA]</scope>
    <source>
        <strain evidence="3 4">JCM 11433</strain>
    </source>
</reference>
<keyword evidence="2" id="KW-1133">Transmembrane helix</keyword>
<feature type="transmembrane region" description="Helical" evidence="2">
    <location>
        <begin position="119"/>
        <end position="143"/>
    </location>
</feature>